<dbReference type="Proteomes" id="UP000256980">
    <property type="component" value="Unassembled WGS sequence"/>
</dbReference>
<keyword evidence="1" id="KW-0121">Carboxypeptidase</keyword>
<name>A0A3D9H7L1_9FLAO</name>
<protein>
    <submittedName>
        <fullName evidence="1">Carboxypeptidase-like protein</fullName>
    </submittedName>
</protein>
<comment type="caution">
    <text evidence="1">The sequence shown here is derived from an EMBL/GenBank/DDBJ whole genome shotgun (WGS) entry which is preliminary data.</text>
</comment>
<keyword evidence="2" id="KW-1185">Reference proteome</keyword>
<dbReference type="Pfam" id="PF13715">
    <property type="entry name" value="CarbopepD_reg_2"/>
    <property type="match status" value="1"/>
</dbReference>
<gene>
    <name evidence="1" type="ORF">DFQ10_102332</name>
</gene>
<dbReference type="InterPro" id="IPR008969">
    <property type="entry name" value="CarboxyPept-like_regulatory"/>
</dbReference>
<evidence type="ECO:0000313" key="2">
    <source>
        <dbReference type="Proteomes" id="UP000256980"/>
    </source>
</evidence>
<dbReference type="SUPFAM" id="SSF49464">
    <property type="entry name" value="Carboxypeptidase regulatory domain-like"/>
    <property type="match status" value="1"/>
</dbReference>
<dbReference type="AlphaFoldDB" id="A0A3D9H7L1"/>
<dbReference type="Gene3D" id="2.60.40.1120">
    <property type="entry name" value="Carboxypeptidase-like, regulatory domain"/>
    <property type="match status" value="1"/>
</dbReference>
<dbReference type="GO" id="GO:0004180">
    <property type="term" value="F:carboxypeptidase activity"/>
    <property type="evidence" value="ECO:0007669"/>
    <property type="project" value="UniProtKB-KW"/>
</dbReference>
<dbReference type="RefSeq" id="WP_115816760.1">
    <property type="nucleotide sequence ID" value="NZ_QRDV01000002.1"/>
</dbReference>
<organism evidence="1 2">
    <name type="scientific">Winogradskyella eximia</name>
    <dbReference type="NCBI Taxonomy" id="262006"/>
    <lineage>
        <taxon>Bacteria</taxon>
        <taxon>Pseudomonadati</taxon>
        <taxon>Bacteroidota</taxon>
        <taxon>Flavobacteriia</taxon>
        <taxon>Flavobacteriales</taxon>
        <taxon>Flavobacteriaceae</taxon>
        <taxon>Winogradskyella</taxon>
    </lineage>
</organism>
<accession>A0A3D9H7L1</accession>
<dbReference type="OrthoDB" id="7432683at2"/>
<reference evidence="1 2" key="1">
    <citation type="submission" date="2018-07" db="EMBL/GenBank/DDBJ databases">
        <title>Genomic Encyclopedia of Type Strains, Phase III (KMG-III): the genomes of soil and plant-associated and newly described type strains.</title>
        <authorList>
            <person name="Whitman W."/>
        </authorList>
    </citation>
    <scope>NUCLEOTIDE SEQUENCE [LARGE SCALE GENOMIC DNA]</scope>
    <source>
        <strain evidence="1 2">CECT 7946</strain>
    </source>
</reference>
<proteinExistence type="predicted"/>
<evidence type="ECO:0000313" key="1">
    <source>
        <dbReference type="EMBL" id="RED45459.1"/>
    </source>
</evidence>
<keyword evidence="1" id="KW-0645">Protease</keyword>
<dbReference type="EMBL" id="QRDV01000002">
    <property type="protein sequence ID" value="RED45459.1"/>
    <property type="molecule type" value="Genomic_DNA"/>
</dbReference>
<sequence length="264" mass="29992">MRKSVTINIAEPCHEDWNKMTPKNQGRHCVACNKTVIDFTKQTDEQIIKSLETNGNLCGRFKTQQLDREIVMSRKAKNNYLSLAASGLFAFLALGNQDVFAQGEPIKTDTIIRPMVKGKVATSIINEHIYFGTVITAIDNLPLPGASIIVKGTSRSVQTDFDGNFAIKGKIGETLELSYIGMETQKIILKSKYELKVALKDDSCFDDYTSVGFVSYKYQRNNDCKRKKRKAKRLVKREVIKKGEQERTSFGKFFYGIKRMFMKK</sequence>
<keyword evidence="1" id="KW-0378">Hydrolase</keyword>